<reference evidence="1 2" key="1">
    <citation type="submission" date="2023-10" db="EMBL/GenBank/DDBJ databases">
        <title>Sorlinia euscelidii gen. nov., sp. nov., an acetic acid bacteria isolated from the gut of Euscelidius variegatus emitter.</title>
        <authorList>
            <person name="Michoud G."/>
            <person name="Marasco R."/>
            <person name="Seferji K."/>
            <person name="Gonella E."/>
            <person name="Garuglieri E."/>
            <person name="Alma A."/>
            <person name="Mapelli F."/>
            <person name="Borin S."/>
            <person name="Daffonchio D."/>
            <person name="Crotti E."/>
        </authorList>
    </citation>
    <scope>NUCLEOTIDE SEQUENCE [LARGE SCALE GENOMIC DNA]</scope>
    <source>
        <strain evidence="1 2">EV16P</strain>
    </source>
</reference>
<keyword evidence="2" id="KW-1185">Reference proteome</keyword>
<dbReference type="EMBL" id="JAWJZY010000002">
    <property type="protein sequence ID" value="MEE8658520.1"/>
    <property type="molecule type" value="Genomic_DNA"/>
</dbReference>
<proteinExistence type="predicted"/>
<gene>
    <name evidence="1" type="ORF">DOFOFD_05800</name>
</gene>
<accession>A0ABU7U0W1</accession>
<name>A0ABU7U0W1_9PROT</name>
<comment type="caution">
    <text evidence="1">The sequence shown here is derived from an EMBL/GenBank/DDBJ whole genome shotgun (WGS) entry which is preliminary data.</text>
</comment>
<dbReference type="RefSeq" id="WP_394819439.1">
    <property type="nucleotide sequence ID" value="NZ_JAWJZY010000002.1"/>
</dbReference>
<organism evidence="1 2">
    <name type="scientific">Sorlinia euscelidii</name>
    <dbReference type="NCBI Taxonomy" id="3081148"/>
    <lineage>
        <taxon>Bacteria</taxon>
        <taxon>Pseudomonadati</taxon>
        <taxon>Pseudomonadota</taxon>
        <taxon>Alphaproteobacteria</taxon>
        <taxon>Acetobacterales</taxon>
        <taxon>Acetobacteraceae</taxon>
        <taxon>Sorlinia</taxon>
    </lineage>
</organism>
<evidence type="ECO:0000313" key="1">
    <source>
        <dbReference type="EMBL" id="MEE8658520.1"/>
    </source>
</evidence>
<evidence type="ECO:0000313" key="2">
    <source>
        <dbReference type="Proteomes" id="UP001312908"/>
    </source>
</evidence>
<protein>
    <submittedName>
        <fullName evidence="1">Uncharacterized protein</fullName>
    </submittedName>
</protein>
<dbReference type="Proteomes" id="UP001312908">
    <property type="component" value="Unassembled WGS sequence"/>
</dbReference>
<sequence>MNYDEILHQLIIKLKMDGVELVKSTDAINKDLDKLEKNTGKTQGRFKQLAAQTNQFGKEGADAFAAVRREALSYFAIITGGRGLTSFIRDTTKAGVSLDNLSRQLGISRQNLLQYRYALEAVGSDGVGMRKCLPRFRQWQEPLKGFKTFNSMHLSLA</sequence>